<comment type="catalytic activity">
    <reaction evidence="12">
        <text>Preferential cleavage: (Ac)2-L-Lys-D-Ala-|-D-Ala. Also transpeptidation of peptidyl-alanyl moieties that are N-acyl substituents of D-alanine.</text>
        <dbReference type="EC" id="3.4.16.4"/>
    </reaction>
</comment>
<dbReference type="EMBL" id="SLWV01000003">
    <property type="protein sequence ID" value="TCO79032.1"/>
    <property type="molecule type" value="Genomic_DNA"/>
</dbReference>
<feature type="binding site" evidence="14">
    <location>
        <position position="240"/>
    </location>
    <ligand>
        <name>substrate</name>
    </ligand>
</feature>
<keyword evidence="16" id="KW-0812">Transmembrane</keyword>
<evidence type="ECO:0000313" key="19">
    <source>
        <dbReference type="EMBL" id="TCO79032.1"/>
    </source>
</evidence>
<feature type="active site" description="Proton acceptor" evidence="13">
    <location>
        <position position="63"/>
    </location>
</feature>
<dbReference type="GO" id="GO:0008360">
    <property type="term" value="P:regulation of cell shape"/>
    <property type="evidence" value="ECO:0007669"/>
    <property type="project" value="UniProtKB-KW"/>
</dbReference>
<gene>
    <name evidence="19" type="ORF">EV214_10383</name>
</gene>
<comment type="caution">
    <text evidence="19">The sequence shown here is derived from an EMBL/GenBank/DDBJ whole genome shotgun (WGS) entry which is preliminary data.</text>
</comment>
<comment type="similarity">
    <text evidence="3 15">Belongs to the peptidase S11 family.</text>
</comment>
<comment type="function">
    <text evidence="1">Removes C-terminal D-alanyl residues from sugar-peptide cell wall precursors.</text>
</comment>
<dbReference type="SMART" id="SM00936">
    <property type="entry name" value="PBP5_C"/>
    <property type="match status" value="1"/>
</dbReference>
<dbReference type="GO" id="GO:0071555">
    <property type="term" value="P:cell wall organization"/>
    <property type="evidence" value="ECO:0007669"/>
    <property type="project" value="UniProtKB-KW"/>
</dbReference>
<dbReference type="Pfam" id="PF00768">
    <property type="entry name" value="Peptidase_S11"/>
    <property type="match status" value="1"/>
</dbReference>
<evidence type="ECO:0000256" key="11">
    <source>
        <dbReference type="ARBA" id="ARBA00023316"/>
    </source>
</evidence>
<evidence type="ECO:0000256" key="14">
    <source>
        <dbReference type="PIRSR" id="PIRSR618044-2"/>
    </source>
</evidence>
<evidence type="ECO:0000259" key="18">
    <source>
        <dbReference type="SMART" id="SM00936"/>
    </source>
</evidence>
<keyword evidence="8" id="KW-0378">Hydrolase</keyword>
<dbReference type="PRINTS" id="PR00725">
    <property type="entry name" value="DADACBPTASE1"/>
</dbReference>
<evidence type="ECO:0000256" key="3">
    <source>
        <dbReference type="ARBA" id="ARBA00007164"/>
    </source>
</evidence>
<dbReference type="OrthoDB" id="9791132at2"/>
<dbReference type="GO" id="GO:0006508">
    <property type="term" value="P:proteolysis"/>
    <property type="evidence" value="ECO:0007669"/>
    <property type="project" value="UniProtKB-KW"/>
</dbReference>
<evidence type="ECO:0000256" key="1">
    <source>
        <dbReference type="ARBA" id="ARBA00003217"/>
    </source>
</evidence>
<keyword evidence="5 19" id="KW-0121">Carboxypeptidase</keyword>
<feature type="active site" evidence="13">
    <location>
        <position position="115"/>
    </location>
</feature>
<keyword evidence="20" id="KW-1185">Reference proteome</keyword>
<dbReference type="PANTHER" id="PTHR21581">
    <property type="entry name" value="D-ALANYL-D-ALANINE CARBOXYPEPTIDASE"/>
    <property type="match status" value="1"/>
</dbReference>
<keyword evidence="10" id="KW-0573">Peptidoglycan synthesis</keyword>
<evidence type="ECO:0000256" key="9">
    <source>
        <dbReference type="ARBA" id="ARBA00022960"/>
    </source>
</evidence>
<evidence type="ECO:0000256" key="12">
    <source>
        <dbReference type="ARBA" id="ARBA00034000"/>
    </source>
</evidence>
<dbReference type="UniPathway" id="UPA00219"/>
<dbReference type="InterPro" id="IPR018044">
    <property type="entry name" value="Peptidase_S11"/>
</dbReference>
<keyword evidence="9" id="KW-0133">Cell shape</keyword>
<protein>
    <recommendedName>
        <fullName evidence="4">serine-type D-Ala-D-Ala carboxypeptidase</fullName>
        <ecNumber evidence="4">3.4.16.4</ecNumber>
    </recommendedName>
</protein>
<feature type="transmembrane region" description="Helical" evidence="16">
    <location>
        <begin position="398"/>
        <end position="421"/>
    </location>
</feature>
<evidence type="ECO:0000256" key="17">
    <source>
        <dbReference type="SAM" id="SignalP"/>
    </source>
</evidence>
<dbReference type="PANTHER" id="PTHR21581:SF33">
    <property type="entry name" value="D-ALANYL-D-ALANINE CARBOXYPEPTIDASE DACB"/>
    <property type="match status" value="1"/>
</dbReference>
<dbReference type="Gene3D" id="3.40.710.10">
    <property type="entry name" value="DD-peptidase/beta-lactamase superfamily"/>
    <property type="match status" value="1"/>
</dbReference>
<dbReference type="Pfam" id="PF07943">
    <property type="entry name" value="PBP5_C"/>
    <property type="match status" value="1"/>
</dbReference>
<evidence type="ECO:0000256" key="2">
    <source>
        <dbReference type="ARBA" id="ARBA00004752"/>
    </source>
</evidence>
<dbReference type="SUPFAM" id="SSF69189">
    <property type="entry name" value="Penicillin-binding protein associated domain"/>
    <property type="match status" value="1"/>
</dbReference>
<dbReference type="EC" id="3.4.16.4" evidence="4"/>
<organism evidence="19 20">
    <name type="scientific">Marinisporobacter balticus</name>
    <dbReference type="NCBI Taxonomy" id="2018667"/>
    <lineage>
        <taxon>Bacteria</taxon>
        <taxon>Bacillati</taxon>
        <taxon>Bacillota</taxon>
        <taxon>Clostridia</taxon>
        <taxon>Peptostreptococcales</taxon>
        <taxon>Thermotaleaceae</taxon>
        <taxon>Marinisporobacter</taxon>
    </lineage>
</organism>
<dbReference type="SUPFAM" id="SSF56601">
    <property type="entry name" value="beta-lactamase/transpeptidase-like"/>
    <property type="match status" value="1"/>
</dbReference>
<dbReference type="GO" id="GO:0009002">
    <property type="term" value="F:serine-type D-Ala-D-Ala carboxypeptidase activity"/>
    <property type="evidence" value="ECO:0007669"/>
    <property type="project" value="UniProtKB-EC"/>
</dbReference>
<dbReference type="InterPro" id="IPR015956">
    <property type="entry name" value="Peniciliin-bd_prot_C_sf"/>
</dbReference>
<reference evidence="19 20" key="1">
    <citation type="submission" date="2019-03" db="EMBL/GenBank/DDBJ databases">
        <title>Genomic Encyclopedia of Type Strains, Phase IV (KMG-IV): sequencing the most valuable type-strain genomes for metagenomic binning, comparative biology and taxonomic classification.</title>
        <authorList>
            <person name="Goeker M."/>
        </authorList>
    </citation>
    <scope>NUCLEOTIDE SEQUENCE [LARGE SCALE GENOMIC DNA]</scope>
    <source>
        <strain evidence="19 20">DSM 102940</strain>
    </source>
</reference>
<dbReference type="Gene3D" id="2.60.410.10">
    <property type="entry name" value="D-Ala-D-Ala carboxypeptidase, C-terminal domain"/>
    <property type="match status" value="1"/>
</dbReference>
<dbReference type="Proteomes" id="UP000294919">
    <property type="component" value="Unassembled WGS sequence"/>
</dbReference>
<comment type="pathway">
    <text evidence="2">Cell wall biogenesis; peptidoglycan biosynthesis.</text>
</comment>
<evidence type="ECO:0000256" key="6">
    <source>
        <dbReference type="ARBA" id="ARBA00022670"/>
    </source>
</evidence>
<dbReference type="InterPro" id="IPR012338">
    <property type="entry name" value="Beta-lactam/transpept-like"/>
</dbReference>
<dbReference type="InterPro" id="IPR037167">
    <property type="entry name" value="Peptidase_S11_C_sf"/>
</dbReference>
<evidence type="ECO:0000256" key="16">
    <source>
        <dbReference type="SAM" id="Phobius"/>
    </source>
</evidence>
<sequence>MRKLTLFFSIFFTLLNTFSTTVFAVTSLPTITAPSAILIDGDTGDVLYEKSADTQMYPASTTKIMTALLTLENTSLQDTVVIDKDTPFTGGSRIYLIEGEELKIEQLLYALLVDSANDAAVALAKHISGSVEKFAELMNKRAKELGAKNTNFSNPNGLPNDKHVTTAYDLAMIARYAMTLPKFREIVATANYQIPPTNKQMETRYLGNSNRFLWGVGGKNKILYREKWIDIKYDIIEGVKTGYTDIARQCLVTSAKKDGHRLISVVLKAEGKNIYIDSRTLIDYGFENFQFVKITDARKKVKTIPIKNGVEKQLDLITQNKLYKTIPKDKNLGPIDLVTEIQNEIAAPIQKDQILGKVIYKSKGKNLGEVNLIATKSVPEKKGITATFFLNAPTGKSIFYYLLWALFIFIIWRTIVTLNRLKIQKKIRRQKRLRKYYSNHLPSKKDSRQK</sequence>
<dbReference type="GO" id="GO:0009252">
    <property type="term" value="P:peptidoglycan biosynthetic process"/>
    <property type="evidence" value="ECO:0007669"/>
    <property type="project" value="UniProtKB-UniPathway"/>
</dbReference>
<keyword evidence="6" id="KW-0645">Protease</keyword>
<evidence type="ECO:0000256" key="7">
    <source>
        <dbReference type="ARBA" id="ARBA00022729"/>
    </source>
</evidence>
<evidence type="ECO:0000256" key="4">
    <source>
        <dbReference type="ARBA" id="ARBA00012448"/>
    </source>
</evidence>
<feature type="chain" id="PRO_5020867150" description="serine-type D-Ala-D-Ala carboxypeptidase" evidence="17">
    <location>
        <begin position="25"/>
        <end position="450"/>
    </location>
</feature>
<dbReference type="AlphaFoldDB" id="A0A4R2L0H8"/>
<keyword evidence="7 17" id="KW-0732">Signal</keyword>
<name>A0A4R2L0H8_9FIRM</name>
<evidence type="ECO:0000313" key="20">
    <source>
        <dbReference type="Proteomes" id="UP000294919"/>
    </source>
</evidence>
<dbReference type="InterPro" id="IPR001967">
    <property type="entry name" value="Peptidase_S11_N"/>
</dbReference>
<evidence type="ECO:0000256" key="5">
    <source>
        <dbReference type="ARBA" id="ARBA00022645"/>
    </source>
</evidence>
<evidence type="ECO:0000256" key="10">
    <source>
        <dbReference type="ARBA" id="ARBA00022984"/>
    </source>
</evidence>
<keyword evidence="16" id="KW-1133">Transmembrane helix</keyword>
<proteinExistence type="inferred from homology"/>
<keyword evidence="16" id="KW-0472">Membrane</keyword>
<feature type="signal peptide" evidence="17">
    <location>
        <begin position="1"/>
        <end position="24"/>
    </location>
</feature>
<accession>A0A4R2L0H8</accession>
<evidence type="ECO:0000256" key="8">
    <source>
        <dbReference type="ARBA" id="ARBA00022801"/>
    </source>
</evidence>
<feature type="active site" description="Acyl-ester intermediate" evidence="13">
    <location>
        <position position="60"/>
    </location>
</feature>
<dbReference type="InterPro" id="IPR012907">
    <property type="entry name" value="Peptidase_S11_C"/>
</dbReference>
<evidence type="ECO:0000256" key="13">
    <source>
        <dbReference type="PIRSR" id="PIRSR618044-1"/>
    </source>
</evidence>
<feature type="domain" description="Peptidase S11 D-Ala-D-Ala carboxypeptidase A C-terminal" evidence="18">
    <location>
        <begin position="289"/>
        <end position="380"/>
    </location>
</feature>
<evidence type="ECO:0000256" key="15">
    <source>
        <dbReference type="RuleBase" id="RU004016"/>
    </source>
</evidence>
<dbReference type="RefSeq" id="WP_132242699.1">
    <property type="nucleotide sequence ID" value="NZ_SLWV01000003.1"/>
</dbReference>
<keyword evidence="11" id="KW-0961">Cell wall biogenesis/degradation</keyword>